<keyword evidence="3" id="KW-1003">Cell membrane</keyword>
<evidence type="ECO:0000256" key="1">
    <source>
        <dbReference type="ARBA" id="ARBA00004651"/>
    </source>
</evidence>
<keyword evidence="10" id="KW-1185">Reference proteome</keyword>
<comment type="similarity">
    <text evidence="2">Belongs to the EamA transporter family.</text>
</comment>
<sequence>MNTYKKPMLEKAWVVCGLAVLCNALWGSAFPSIKIGYKLFEIPGDSPASQILFAGMRFALAGLLAVVFGSILARKVLVPKRRSWGNIVKLSMFQTILQYVFFYLGLAHTTGVKGSIITASNTFLSILVASLIFRQEKLTGKKIAACIVGFAGVVLVNLNGGGMGAGLKINGEGFLLVSVTAYAFASSLLKIYSRDEDPVVLSGYQFMLGGLVMMGCGFMLGGRIYTVSLRGVVMLVYLALISSVAFSVWGILLKHHPVSRIAIFGFTNPVFGVILSSVFLHEKNQTEGWKIVTALLLVCAGIFLLNYQKAEKMEVHTSANG</sequence>
<dbReference type="InterPro" id="IPR050638">
    <property type="entry name" value="AA-Vitamin_Transporters"/>
</dbReference>
<dbReference type="InterPro" id="IPR000620">
    <property type="entry name" value="EamA_dom"/>
</dbReference>
<evidence type="ECO:0000313" key="9">
    <source>
        <dbReference type="EMBL" id="ANU74575.1"/>
    </source>
</evidence>
<evidence type="ECO:0000256" key="2">
    <source>
        <dbReference type="ARBA" id="ARBA00007362"/>
    </source>
</evidence>
<dbReference type="KEGG" id="byl:A4V09_01640"/>
<evidence type="ECO:0000259" key="8">
    <source>
        <dbReference type="Pfam" id="PF00892"/>
    </source>
</evidence>
<dbReference type="PANTHER" id="PTHR32322">
    <property type="entry name" value="INNER MEMBRANE TRANSPORTER"/>
    <property type="match status" value="1"/>
</dbReference>
<gene>
    <name evidence="9" type="ORF">A4V09_01640</name>
</gene>
<dbReference type="GO" id="GO:0005886">
    <property type="term" value="C:plasma membrane"/>
    <property type="evidence" value="ECO:0007669"/>
    <property type="project" value="UniProtKB-SubCell"/>
</dbReference>
<dbReference type="Pfam" id="PF00892">
    <property type="entry name" value="EamA"/>
    <property type="match status" value="2"/>
</dbReference>
<feature type="transmembrane region" description="Helical" evidence="7">
    <location>
        <begin position="204"/>
        <end position="225"/>
    </location>
</feature>
<evidence type="ECO:0000256" key="4">
    <source>
        <dbReference type="ARBA" id="ARBA00022692"/>
    </source>
</evidence>
<feature type="transmembrane region" description="Helical" evidence="7">
    <location>
        <begin position="51"/>
        <end position="72"/>
    </location>
</feature>
<dbReference type="OrthoDB" id="3190463at2"/>
<evidence type="ECO:0000313" key="10">
    <source>
        <dbReference type="Proteomes" id="UP000092574"/>
    </source>
</evidence>
<dbReference type="RefSeq" id="WP_065540804.1">
    <property type="nucleotide sequence ID" value="NZ_CP015405.2"/>
</dbReference>
<dbReference type="AlphaFoldDB" id="A0A1C7I4S8"/>
<feature type="transmembrane region" description="Helical" evidence="7">
    <location>
        <begin position="261"/>
        <end position="279"/>
    </location>
</feature>
<name>A0A1C7I4S8_9FIRM</name>
<organism evidence="9 10">
    <name type="scientific">Blautia pseudococcoides</name>
    <dbReference type="NCBI Taxonomy" id="1796616"/>
    <lineage>
        <taxon>Bacteria</taxon>
        <taxon>Bacillati</taxon>
        <taxon>Bacillota</taxon>
        <taxon>Clostridia</taxon>
        <taxon>Lachnospirales</taxon>
        <taxon>Lachnospiraceae</taxon>
        <taxon>Blautia</taxon>
    </lineage>
</organism>
<evidence type="ECO:0000256" key="7">
    <source>
        <dbReference type="SAM" id="Phobius"/>
    </source>
</evidence>
<dbReference type="PANTHER" id="PTHR32322:SF18">
    <property type="entry name" value="S-ADENOSYLMETHIONINE_S-ADENOSYLHOMOCYSTEINE TRANSPORTER"/>
    <property type="match status" value="1"/>
</dbReference>
<evidence type="ECO:0000256" key="5">
    <source>
        <dbReference type="ARBA" id="ARBA00022989"/>
    </source>
</evidence>
<feature type="transmembrane region" description="Helical" evidence="7">
    <location>
        <begin position="145"/>
        <end position="167"/>
    </location>
</feature>
<feature type="transmembrane region" description="Helical" evidence="7">
    <location>
        <begin position="291"/>
        <end position="307"/>
    </location>
</feature>
<feature type="domain" description="EamA" evidence="8">
    <location>
        <begin position="18"/>
        <end position="157"/>
    </location>
</feature>
<dbReference type="InterPro" id="IPR037185">
    <property type="entry name" value="EmrE-like"/>
</dbReference>
<dbReference type="STRING" id="1796616.A4V09_01640"/>
<proteinExistence type="inferred from homology"/>
<reference evidence="9" key="1">
    <citation type="submission" date="2017-04" db="EMBL/GenBank/DDBJ databases">
        <title>Complete Genome Sequences of Twelve Strains of a Stable Defined Moderately Diverse Mouse Microbiota 2 (sDMDMm2).</title>
        <authorList>
            <person name="Uchimura Y."/>
            <person name="Wyss M."/>
            <person name="Brugiroux S."/>
            <person name="Limenitakis J.P."/>
            <person name="Stecher B."/>
            <person name="McCoy K.D."/>
            <person name="Macpherson A.J."/>
        </authorList>
    </citation>
    <scope>NUCLEOTIDE SEQUENCE</scope>
    <source>
        <strain evidence="9">YL58</strain>
    </source>
</reference>
<feature type="domain" description="EamA" evidence="8">
    <location>
        <begin position="171"/>
        <end position="306"/>
    </location>
</feature>
<feature type="transmembrane region" description="Helical" evidence="7">
    <location>
        <begin position="231"/>
        <end position="252"/>
    </location>
</feature>
<keyword evidence="5 7" id="KW-1133">Transmembrane helix</keyword>
<feature type="transmembrane region" description="Helical" evidence="7">
    <location>
        <begin position="84"/>
        <end position="104"/>
    </location>
</feature>
<feature type="transmembrane region" description="Helical" evidence="7">
    <location>
        <begin position="173"/>
        <end position="192"/>
    </location>
</feature>
<dbReference type="SUPFAM" id="SSF103481">
    <property type="entry name" value="Multidrug resistance efflux transporter EmrE"/>
    <property type="match status" value="2"/>
</dbReference>
<protein>
    <submittedName>
        <fullName evidence="9">EamA family transporter</fullName>
    </submittedName>
</protein>
<accession>A0A1C7I4S8</accession>
<keyword evidence="4 7" id="KW-0812">Transmembrane</keyword>
<evidence type="ECO:0000256" key="3">
    <source>
        <dbReference type="ARBA" id="ARBA00022475"/>
    </source>
</evidence>
<feature type="transmembrane region" description="Helical" evidence="7">
    <location>
        <begin position="116"/>
        <end position="133"/>
    </location>
</feature>
<keyword evidence="6 7" id="KW-0472">Membrane</keyword>
<dbReference type="EMBL" id="CP015405">
    <property type="protein sequence ID" value="ANU74575.1"/>
    <property type="molecule type" value="Genomic_DNA"/>
</dbReference>
<evidence type="ECO:0000256" key="6">
    <source>
        <dbReference type="ARBA" id="ARBA00023136"/>
    </source>
</evidence>
<comment type="subcellular location">
    <subcellularLocation>
        <location evidence="1">Cell membrane</location>
        <topology evidence="1">Multi-pass membrane protein</topology>
    </subcellularLocation>
</comment>
<dbReference type="Proteomes" id="UP000092574">
    <property type="component" value="Chromosome"/>
</dbReference>